<dbReference type="Pfam" id="PF00501">
    <property type="entry name" value="AMP-binding"/>
    <property type="match status" value="1"/>
</dbReference>
<proteinExistence type="predicted"/>
<evidence type="ECO:0000256" key="4">
    <source>
        <dbReference type="ARBA" id="ARBA00022737"/>
    </source>
</evidence>
<feature type="transmembrane region" description="Helical" evidence="6">
    <location>
        <begin position="649"/>
        <end position="673"/>
    </location>
</feature>
<dbReference type="InterPro" id="IPR011004">
    <property type="entry name" value="Trimer_LpxA-like_sf"/>
</dbReference>
<dbReference type="Gene3D" id="3.30.300.30">
    <property type="match status" value="1"/>
</dbReference>
<evidence type="ECO:0000256" key="1">
    <source>
        <dbReference type="ARBA" id="ARBA00022450"/>
    </source>
</evidence>
<comment type="caution">
    <text evidence="8">The sequence shown here is derived from an EMBL/GenBank/DDBJ whole genome shotgun (WGS) entry which is preliminary data.</text>
</comment>
<dbReference type="InterPro" id="IPR042099">
    <property type="entry name" value="ANL_N_sf"/>
</dbReference>
<dbReference type="InterPro" id="IPR012728">
    <property type="entry name" value="Pls/PosA_C"/>
</dbReference>
<keyword evidence="6" id="KW-0472">Membrane</keyword>
<evidence type="ECO:0000256" key="2">
    <source>
        <dbReference type="ARBA" id="ARBA00022553"/>
    </source>
</evidence>
<accession>A0ABQ0X3U7</accession>
<dbReference type="Gene3D" id="2.160.10.10">
    <property type="entry name" value="Hexapeptide repeat proteins"/>
    <property type="match status" value="2"/>
</dbReference>
<dbReference type="RefSeq" id="WP_083529333.1">
    <property type="nucleotide sequence ID" value="NZ_BJZR01000038.1"/>
</dbReference>
<dbReference type="Proteomes" id="UP000321155">
    <property type="component" value="Unassembled WGS sequence"/>
</dbReference>
<feature type="transmembrane region" description="Helical" evidence="6">
    <location>
        <begin position="1161"/>
        <end position="1183"/>
    </location>
</feature>
<dbReference type="InterPro" id="IPR020806">
    <property type="entry name" value="PKS_PP-bd"/>
</dbReference>
<dbReference type="InterPro" id="IPR009081">
    <property type="entry name" value="PP-bd_ACP"/>
</dbReference>
<dbReference type="Gene3D" id="3.40.50.12780">
    <property type="entry name" value="N-terminal domain of ligase-like"/>
    <property type="match status" value="1"/>
</dbReference>
<evidence type="ECO:0000256" key="6">
    <source>
        <dbReference type="SAM" id="Phobius"/>
    </source>
</evidence>
<keyword evidence="9" id="KW-1185">Reference proteome</keyword>
<dbReference type="SUPFAM" id="SSF56801">
    <property type="entry name" value="Acetyl-CoA synthetase-like"/>
    <property type="match status" value="1"/>
</dbReference>
<feature type="transmembrane region" description="Helical" evidence="6">
    <location>
        <begin position="880"/>
        <end position="904"/>
    </location>
</feature>
<keyword evidence="2" id="KW-0597">Phosphoprotein</keyword>
<feature type="transmembrane region" description="Helical" evidence="6">
    <location>
        <begin position="1127"/>
        <end position="1149"/>
    </location>
</feature>
<reference evidence="8 9" key="1">
    <citation type="submission" date="2019-07" db="EMBL/GenBank/DDBJ databases">
        <title>Whole genome shotgun sequence of Kocuria flava NBRC 107626.</title>
        <authorList>
            <person name="Hosoyama A."/>
            <person name="Uohara A."/>
            <person name="Ohji S."/>
            <person name="Ichikawa N."/>
        </authorList>
    </citation>
    <scope>NUCLEOTIDE SEQUENCE [LARGE SCALE GENOMIC DNA]</scope>
    <source>
        <strain evidence="8 9">NBRC 107626</strain>
    </source>
</reference>
<dbReference type="PROSITE" id="PS00101">
    <property type="entry name" value="HEXAPEP_TRANSFERASES"/>
    <property type="match status" value="1"/>
</dbReference>
<dbReference type="PANTHER" id="PTHR45527:SF1">
    <property type="entry name" value="FATTY ACID SYNTHASE"/>
    <property type="match status" value="1"/>
</dbReference>
<keyword evidence="6" id="KW-0812">Transmembrane</keyword>
<dbReference type="PROSITE" id="PS00455">
    <property type="entry name" value="AMP_BINDING"/>
    <property type="match status" value="1"/>
</dbReference>
<dbReference type="SUPFAM" id="SSF51161">
    <property type="entry name" value="Trimeric LpxA-like enzymes"/>
    <property type="match status" value="3"/>
</dbReference>
<dbReference type="InterPro" id="IPR045851">
    <property type="entry name" value="AMP-bd_C_sf"/>
</dbReference>
<keyword evidence="4" id="KW-0677">Repeat</keyword>
<feature type="region of interest" description="Disordered" evidence="5">
    <location>
        <begin position="1"/>
        <end position="27"/>
    </location>
</feature>
<dbReference type="NCBIfam" id="TIGR02353">
    <property type="entry name" value="NRPS_term_dom"/>
    <property type="match status" value="1"/>
</dbReference>
<dbReference type="SUPFAM" id="SSF47336">
    <property type="entry name" value="ACP-like"/>
    <property type="match status" value="1"/>
</dbReference>
<dbReference type="CDD" id="cd05930">
    <property type="entry name" value="A_NRPS"/>
    <property type="match status" value="1"/>
</dbReference>
<dbReference type="InterPro" id="IPR020845">
    <property type="entry name" value="AMP-binding_CS"/>
</dbReference>
<keyword evidence="6" id="KW-1133">Transmembrane helix</keyword>
<dbReference type="InterPro" id="IPR036736">
    <property type="entry name" value="ACP-like_sf"/>
</dbReference>
<dbReference type="InterPro" id="IPR018357">
    <property type="entry name" value="Hexapep_transf_CS"/>
</dbReference>
<sequence length="1355" mass="145076">MTVRPISRSGSTGHLGGSAGAGSRLAGDGWSEENGVLETALRTQPLPTVRGRAVYPAVAPPAPRTLVDIVLDTVNRHPGAVAIDDGGTELTYAQLLERVEAEAQRLWDLDVGRGDRVGIRVPSGTVDLYVAILGTIFAGAAYVPVDFDDPDERANTVWEEAGVAVVYGAGLALERRPGVRTGADSDQPRTTDDAWIIFTSGSTGKPKGVAISHRSAAALVDAEAELYLPKRPLGPRDRVMAGLSVAFDASCEEMWLAWRSGAALVPAPRSVVRSGTDLGPWLVERGITAVSTVPTLASMWPAEALERIRLLIFGGEACPNDLAARLVHPGREVWNTYGPTEATVIATGAILTGEPPVRIGLPLPGWELAVVDSSGNPVRWGEEGELIIGGVGLGRYLDPAKDAEKFAPMDTLGWERAYRSGDVVRADPEGIVFVGRADDQVKISGRRVEMGEIDEQMTRLPGVAAGAAAVHTTPAGNQVLVGYLVPQEPGSIDVQEARRLLADRLPGQMVPALALMDELPMKTSGKVDRKALPWPLPGGSTAVEAPALEDGLEWLAGLWADQLGPLPIDRDSDFFALGGTSVAVAKLVSELRRTYPGAEIAQLYRHPTLQEMHEYLESLERADVVARDAAAVSTVRDTPRRAGLVQVPFLVALYAVSGLRYVVGSLLVVWVLFNLFGAGWVPDLPLLPLLAGWLVLFALPGRMVLTALFIRLLTFRLRPGAHARGSWTHLRVWMAERVLIFNKFDPVMGTPLMAVFFRMLGNRVGDHAHLDTMPPVSGLAVVGSGAAVEHEVDLSGYWLEGDVFHLGTVTVGENARVGARTLLDPGAVVEAGAEVEPGSHVVGTVPAGRLAAGSPLEDLGEARASWPAQRAGHDRPLRTWALYSLGLGTVGLLPVLAILPGGLLAFSQVRDLQFYEAVFPVLALWVPVFAVLTLLTYLALVVVLVRLLARMITPGHHRAEGPVGWAVWLTGVLLQKSLVSTYPVYASIATPLFLRLLGARVGRQVEISTVETLPHLSTFASGSFMADHSMVSAPRTGFGWLHVGHSSVGERSFVGNSAVVGADRDLPADSLVAVLSSAPEHAEPGTSWLGRTPEQIARTSDAADEGATYRPRRRLVVARTLVESLRIVPFMVTAWIDLAIVYALTTIYMGSASPAEGLVAVLLWATPVVLAAGVVAALIPVLVKWALMGRFTQGERPLFSFFVWRNELADVFAESLAVPGLIRLAVGSPVFNVWARMMGARIERGVWCETWWLPEFDLVHLGRGVSVNRGTVLQTHLFQDRIMRLQPVRMEAGSTLGPNSFVLPGSTVEEGATVYPGSLVMAQETVPAGTRWGGNPIRPMSTHADQPVEAGARAH</sequence>
<feature type="domain" description="Carrier" evidence="7">
    <location>
        <begin position="546"/>
        <end position="620"/>
    </location>
</feature>
<keyword evidence="1" id="KW-0596">Phosphopantetheine</keyword>
<dbReference type="PANTHER" id="PTHR45527">
    <property type="entry name" value="NONRIBOSOMAL PEPTIDE SYNTHETASE"/>
    <property type="match status" value="1"/>
</dbReference>
<gene>
    <name evidence="8" type="ORF">KFL01_16170</name>
</gene>
<evidence type="ECO:0000256" key="3">
    <source>
        <dbReference type="ARBA" id="ARBA00022679"/>
    </source>
</evidence>
<dbReference type="InterPro" id="IPR000873">
    <property type="entry name" value="AMP-dep_synth/lig_dom"/>
</dbReference>
<feature type="transmembrane region" description="Helical" evidence="6">
    <location>
        <begin position="693"/>
        <end position="714"/>
    </location>
</feature>
<evidence type="ECO:0000259" key="7">
    <source>
        <dbReference type="PROSITE" id="PS50075"/>
    </source>
</evidence>
<keyword evidence="3" id="KW-0808">Transferase</keyword>
<dbReference type="Pfam" id="PF00550">
    <property type="entry name" value="PP-binding"/>
    <property type="match status" value="1"/>
</dbReference>
<name>A0ABQ0X3U7_9MICC</name>
<organism evidence="8 9">
    <name type="scientific">Kocuria flava</name>
    <dbReference type="NCBI Taxonomy" id="446860"/>
    <lineage>
        <taxon>Bacteria</taxon>
        <taxon>Bacillati</taxon>
        <taxon>Actinomycetota</taxon>
        <taxon>Actinomycetes</taxon>
        <taxon>Micrococcales</taxon>
        <taxon>Micrococcaceae</taxon>
        <taxon>Kocuria</taxon>
    </lineage>
</organism>
<evidence type="ECO:0000256" key="5">
    <source>
        <dbReference type="SAM" id="MobiDB-lite"/>
    </source>
</evidence>
<dbReference type="EMBL" id="BJZR01000038">
    <property type="protein sequence ID" value="GEO92311.1"/>
    <property type="molecule type" value="Genomic_DNA"/>
</dbReference>
<dbReference type="PROSITE" id="PS50075">
    <property type="entry name" value="CARRIER"/>
    <property type="match status" value="1"/>
</dbReference>
<protein>
    <submittedName>
        <fullName evidence="8">Amino acid adenylation protein</fullName>
    </submittedName>
</protein>
<feature type="transmembrane region" description="Helical" evidence="6">
    <location>
        <begin position="924"/>
        <end position="949"/>
    </location>
</feature>
<evidence type="ECO:0000313" key="9">
    <source>
        <dbReference type="Proteomes" id="UP000321155"/>
    </source>
</evidence>
<dbReference type="SMART" id="SM00823">
    <property type="entry name" value="PKS_PP"/>
    <property type="match status" value="1"/>
</dbReference>
<evidence type="ECO:0000313" key="8">
    <source>
        <dbReference type="EMBL" id="GEO92311.1"/>
    </source>
</evidence>
<feature type="region of interest" description="Disordered" evidence="5">
    <location>
        <begin position="1330"/>
        <end position="1355"/>
    </location>
</feature>
<dbReference type="Gene3D" id="1.10.1200.10">
    <property type="entry name" value="ACP-like"/>
    <property type="match status" value="1"/>
</dbReference>